<comment type="similarity">
    <text evidence="2">Belongs to the MotB family.</text>
</comment>
<keyword evidence="6 7" id="KW-0472">Membrane</keyword>
<feature type="compositionally biased region" description="Low complexity" evidence="8">
    <location>
        <begin position="189"/>
        <end position="209"/>
    </location>
</feature>
<dbReference type="CDD" id="cd07185">
    <property type="entry name" value="OmpA_C-like"/>
    <property type="match status" value="1"/>
</dbReference>
<dbReference type="InterPro" id="IPR036737">
    <property type="entry name" value="OmpA-like_sf"/>
</dbReference>
<keyword evidence="4 9" id="KW-0812">Transmembrane</keyword>
<comment type="caution">
    <text evidence="11">The sequence shown here is derived from an EMBL/GenBank/DDBJ whole genome shotgun (WGS) entry which is preliminary data.</text>
</comment>
<dbReference type="Pfam" id="PF13677">
    <property type="entry name" value="MotB_plug"/>
    <property type="match status" value="1"/>
</dbReference>
<dbReference type="EMBL" id="JAUSVY010000009">
    <property type="protein sequence ID" value="MDQ0506657.1"/>
    <property type="molecule type" value="Genomic_DNA"/>
</dbReference>
<dbReference type="InterPro" id="IPR025713">
    <property type="entry name" value="MotB-like_N_dom"/>
</dbReference>
<keyword evidence="12" id="KW-1185">Reference proteome</keyword>
<evidence type="ECO:0000313" key="11">
    <source>
        <dbReference type="EMBL" id="MDQ0506657.1"/>
    </source>
</evidence>
<feature type="compositionally biased region" description="Basic and acidic residues" evidence="8">
    <location>
        <begin position="210"/>
        <end position="220"/>
    </location>
</feature>
<accession>A0ABU0LHT9</accession>
<dbReference type="PANTHER" id="PTHR30329:SF21">
    <property type="entry name" value="LIPOPROTEIN YIAD-RELATED"/>
    <property type="match status" value="1"/>
</dbReference>
<feature type="domain" description="OmpA-like" evidence="10">
    <location>
        <begin position="261"/>
        <end position="381"/>
    </location>
</feature>
<gene>
    <name evidence="11" type="ORF">QOZ94_003471</name>
</gene>
<feature type="region of interest" description="Disordered" evidence="8">
    <location>
        <begin position="134"/>
        <end position="229"/>
    </location>
</feature>
<feature type="compositionally biased region" description="Basic and acidic residues" evidence="8">
    <location>
        <begin position="109"/>
        <end position="119"/>
    </location>
</feature>
<organism evidence="11 12">
    <name type="scientific">Xanthobacter agilis</name>
    <dbReference type="NCBI Taxonomy" id="47492"/>
    <lineage>
        <taxon>Bacteria</taxon>
        <taxon>Pseudomonadati</taxon>
        <taxon>Pseudomonadota</taxon>
        <taxon>Alphaproteobacteria</taxon>
        <taxon>Hyphomicrobiales</taxon>
        <taxon>Xanthobacteraceae</taxon>
        <taxon>Xanthobacter</taxon>
    </lineage>
</organism>
<dbReference type="Pfam" id="PF00691">
    <property type="entry name" value="OmpA"/>
    <property type="match status" value="1"/>
</dbReference>
<evidence type="ECO:0000313" key="12">
    <source>
        <dbReference type="Proteomes" id="UP001241747"/>
    </source>
</evidence>
<dbReference type="InterPro" id="IPR006665">
    <property type="entry name" value="OmpA-like"/>
</dbReference>
<dbReference type="PANTHER" id="PTHR30329">
    <property type="entry name" value="STATOR ELEMENT OF FLAGELLAR MOTOR COMPLEX"/>
    <property type="match status" value="1"/>
</dbReference>
<evidence type="ECO:0000256" key="5">
    <source>
        <dbReference type="ARBA" id="ARBA00022989"/>
    </source>
</evidence>
<evidence type="ECO:0000256" key="6">
    <source>
        <dbReference type="ARBA" id="ARBA00023136"/>
    </source>
</evidence>
<name>A0ABU0LHT9_XANAG</name>
<evidence type="ECO:0000259" key="10">
    <source>
        <dbReference type="PROSITE" id="PS51123"/>
    </source>
</evidence>
<dbReference type="InterPro" id="IPR050330">
    <property type="entry name" value="Bact_OuterMem_StrucFunc"/>
</dbReference>
<dbReference type="Gene3D" id="3.30.1330.60">
    <property type="entry name" value="OmpA-like domain"/>
    <property type="match status" value="1"/>
</dbReference>
<dbReference type="SUPFAM" id="SSF103088">
    <property type="entry name" value="OmpA-like"/>
    <property type="match status" value="1"/>
</dbReference>
<evidence type="ECO:0000256" key="3">
    <source>
        <dbReference type="ARBA" id="ARBA00022475"/>
    </source>
</evidence>
<sequence>MAESKDHGDLIIIKRHEEEEHEHHSSAWKVAHADFMTAMMAFFLIMWLINVTDSETRKAIANYFNPVDLAASVSDVKGLNDPQDASPKGTSAEGKEPSALKNSVGHDTGAGDDRQQGDKERAAFQDPYAVLKQLAHDSDPSPGGPPPPAAGTSGSPGTGAGDVSRDPFDPSYWKAAAGQKARADRDAAASDASAPAAAGTAARDSAPAKPAHDAAARTGDKAPSPAQDKAANALEGELKSALAGSVNGPHAPNLSVKATSEGLVIDLTDDIDYSMFPVGSAIPDGRLVRAMEQIARALQKRPGNVTIRGHTDGRPFRSETYDNWRLSSARAHMALYMLVRGGLDEKRVVKIEGVADRDLKNTGDANAPQNRRIEILLRTPTP</sequence>
<feature type="region of interest" description="Disordered" evidence="8">
    <location>
        <begin position="75"/>
        <end position="119"/>
    </location>
</feature>
<evidence type="ECO:0000256" key="8">
    <source>
        <dbReference type="SAM" id="MobiDB-lite"/>
    </source>
</evidence>
<dbReference type="RefSeq" id="WP_237345326.1">
    <property type="nucleotide sequence ID" value="NZ_JABWGX010000009.1"/>
</dbReference>
<evidence type="ECO:0000256" key="2">
    <source>
        <dbReference type="ARBA" id="ARBA00008914"/>
    </source>
</evidence>
<dbReference type="PROSITE" id="PS51123">
    <property type="entry name" value="OMPA_2"/>
    <property type="match status" value="1"/>
</dbReference>
<proteinExistence type="inferred from homology"/>
<evidence type="ECO:0000256" key="9">
    <source>
        <dbReference type="SAM" id="Phobius"/>
    </source>
</evidence>
<keyword evidence="5 9" id="KW-1133">Transmembrane helix</keyword>
<keyword evidence="3" id="KW-1003">Cell membrane</keyword>
<protein>
    <submittedName>
        <fullName evidence="11">Chemotaxis protein MotB</fullName>
    </submittedName>
</protein>
<comment type="subcellular location">
    <subcellularLocation>
        <location evidence="1">Cell membrane</location>
        <topology evidence="1">Single-pass membrane protein</topology>
    </subcellularLocation>
</comment>
<evidence type="ECO:0000256" key="4">
    <source>
        <dbReference type="ARBA" id="ARBA00022692"/>
    </source>
</evidence>
<feature type="transmembrane region" description="Helical" evidence="9">
    <location>
        <begin position="30"/>
        <end position="49"/>
    </location>
</feature>
<evidence type="ECO:0000256" key="1">
    <source>
        <dbReference type="ARBA" id="ARBA00004162"/>
    </source>
</evidence>
<reference evidence="11 12" key="1">
    <citation type="submission" date="2023-07" db="EMBL/GenBank/DDBJ databases">
        <title>Genomic Encyclopedia of Type Strains, Phase IV (KMG-IV): sequencing the most valuable type-strain genomes for metagenomic binning, comparative biology and taxonomic classification.</title>
        <authorList>
            <person name="Goeker M."/>
        </authorList>
    </citation>
    <scope>NUCLEOTIDE SEQUENCE [LARGE SCALE GENOMIC DNA]</scope>
    <source>
        <strain evidence="11 12">DSM 3770</strain>
    </source>
</reference>
<evidence type="ECO:0000256" key="7">
    <source>
        <dbReference type="PROSITE-ProRule" id="PRU00473"/>
    </source>
</evidence>
<dbReference type="Proteomes" id="UP001241747">
    <property type="component" value="Unassembled WGS sequence"/>
</dbReference>